<dbReference type="KEGG" id="rvi:RVIR1_01270"/>
<dbReference type="Gene3D" id="3.20.20.70">
    <property type="entry name" value="Aldolase class I"/>
    <property type="match status" value="1"/>
</dbReference>
<dbReference type="InterPro" id="IPR013785">
    <property type="entry name" value="Aldolase_TIM"/>
</dbReference>
<evidence type="ECO:0000256" key="1">
    <source>
        <dbReference type="ARBA" id="ARBA00003294"/>
    </source>
</evidence>
<evidence type="ECO:0000256" key="5">
    <source>
        <dbReference type="ARBA" id="ARBA00022490"/>
    </source>
</evidence>
<sequence>MESDMFHGSMVALLTPMRENGDIDYLCLRHLVDWHVAQGTDAILVMGTTGEPATLSAEEKENVIKTVVEQVHGRIPVIAGTGTNSTQSSIDQTRKAMEIGVQACLLVTPYYNCPTQEGLYQHYRSIAEKVPIPQILYNIPKRTGVDLLPETVSRLAGIANIVGIKEGRPACAKAIIEYCGTNIDIYSGDDNAALEIIRLGGKGVVSVLANLLPKAVHELCETARNADWDKEEALEQQLRPFYGDLFVETNPIPVKWLAAEHKLIPTPHLRLPLTTLSSEQQTNLKPLLNRLTTFT</sequence>
<comment type="similarity">
    <text evidence="3 12 13">Belongs to the DapA family.</text>
</comment>
<accession>A0A2Z5V6U8</accession>
<evidence type="ECO:0000256" key="15">
    <source>
        <dbReference type="PIRSR" id="PIRSR001365-2"/>
    </source>
</evidence>
<keyword evidence="9 12" id="KW-0456">Lyase</keyword>
<keyword evidence="8 12" id="KW-0457">Lysine biosynthesis</keyword>
<feature type="binding site" evidence="12 15">
    <location>
        <position position="49"/>
    </location>
    <ligand>
        <name>pyruvate</name>
        <dbReference type="ChEBI" id="CHEBI:15361"/>
    </ligand>
</feature>
<dbReference type="CDD" id="cd00950">
    <property type="entry name" value="DHDPS"/>
    <property type="match status" value="1"/>
</dbReference>
<evidence type="ECO:0000256" key="3">
    <source>
        <dbReference type="ARBA" id="ARBA00007592"/>
    </source>
</evidence>
<evidence type="ECO:0000256" key="9">
    <source>
        <dbReference type="ARBA" id="ARBA00023239"/>
    </source>
</evidence>
<evidence type="ECO:0000313" key="16">
    <source>
        <dbReference type="EMBL" id="BBB14667.1"/>
    </source>
</evidence>
<evidence type="ECO:0000313" key="17">
    <source>
        <dbReference type="Proteomes" id="UP000282483"/>
    </source>
</evidence>
<dbReference type="PANTHER" id="PTHR12128:SF66">
    <property type="entry name" value="4-HYDROXY-2-OXOGLUTARATE ALDOLASE, MITOCHONDRIAL"/>
    <property type="match status" value="1"/>
</dbReference>
<dbReference type="InterPro" id="IPR005263">
    <property type="entry name" value="DapA"/>
</dbReference>
<feature type="binding site" evidence="12 15">
    <location>
        <position position="205"/>
    </location>
    <ligand>
        <name>pyruvate</name>
        <dbReference type="ChEBI" id="CHEBI:15361"/>
    </ligand>
</feature>
<dbReference type="Pfam" id="PF00701">
    <property type="entry name" value="DHDPS"/>
    <property type="match status" value="1"/>
</dbReference>
<dbReference type="PRINTS" id="PR00146">
    <property type="entry name" value="DHPICSNTHASE"/>
</dbReference>
<dbReference type="EMBL" id="AP018005">
    <property type="protein sequence ID" value="BBB14667.1"/>
    <property type="molecule type" value="Genomic_DNA"/>
</dbReference>
<dbReference type="HAMAP" id="MF_00418">
    <property type="entry name" value="DapA"/>
    <property type="match status" value="1"/>
</dbReference>
<organism evidence="16 17">
    <name type="scientific">Candidatus Rickettsiella viridis</name>
    <dbReference type="NCBI Taxonomy" id="676208"/>
    <lineage>
        <taxon>Bacteria</taxon>
        <taxon>Pseudomonadati</taxon>
        <taxon>Pseudomonadota</taxon>
        <taxon>Gammaproteobacteria</taxon>
        <taxon>Legionellales</taxon>
        <taxon>Coxiellaceae</taxon>
        <taxon>Rickettsiella</taxon>
    </lineage>
</organism>
<dbReference type="SUPFAM" id="SSF51569">
    <property type="entry name" value="Aldolase"/>
    <property type="match status" value="1"/>
</dbReference>
<evidence type="ECO:0000256" key="2">
    <source>
        <dbReference type="ARBA" id="ARBA00005120"/>
    </source>
</evidence>
<evidence type="ECO:0000256" key="12">
    <source>
        <dbReference type="HAMAP-Rule" id="MF_00418"/>
    </source>
</evidence>
<comment type="pathway">
    <text evidence="2 12">Amino-acid biosynthesis; L-lysine biosynthesis via DAP pathway; (S)-tetrahydrodipicolinate from L-aspartate: step 3/4.</text>
</comment>
<dbReference type="Proteomes" id="UP000282483">
    <property type="component" value="Chromosome"/>
</dbReference>
<protein>
    <recommendedName>
        <fullName evidence="4 12">4-hydroxy-tetrahydrodipicolinate synthase</fullName>
        <shortName evidence="12">HTPA synthase</shortName>
        <ecNumber evidence="4 12">4.3.3.7</ecNumber>
    </recommendedName>
</protein>
<comment type="function">
    <text evidence="1 12">Catalyzes the condensation of (S)-aspartate-beta-semialdehyde [(S)-ASA] and pyruvate to 4-hydroxy-tetrahydrodipicolinate (HTPA).</text>
</comment>
<proteinExistence type="inferred from homology"/>
<keyword evidence="6 12" id="KW-0028">Amino-acid biosynthesis</keyword>
<dbReference type="GO" id="GO:0005829">
    <property type="term" value="C:cytosol"/>
    <property type="evidence" value="ECO:0007669"/>
    <property type="project" value="TreeGrafter"/>
</dbReference>
<dbReference type="GO" id="GO:0019877">
    <property type="term" value="P:diaminopimelate biosynthetic process"/>
    <property type="evidence" value="ECO:0007669"/>
    <property type="project" value="UniProtKB-UniRule"/>
</dbReference>
<keyword evidence="10 12" id="KW-0704">Schiff base</keyword>
<evidence type="ECO:0000256" key="10">
    <source>
        <dbReference type="ARBA" id="ARBA00023270"/>
    </source>
</evidence>
<feature type="site" description="Part of a proton relay during catalysis" evidence="12">
    <location>
        <position position="48"/>
    </location>
</feature>
<comment type="caution">
    <text evidence="12">Was originally thought to be a dihydrodipicolinate synthase (DHDPS), catalyzing the condensation of (S)-aspartate-beta-semialdehyde [(S)-ASA] and pyruvate to dihydrodipicolinate (DHDP). However, it was shown in E.coli that the product of the enzymatic reaction is not dihydrodipicolinate but in fact (4S)-4-hydroxy-2,3,4,5-tetrahydro-(2S)-dipicolinic acid (HTPA), and that the consecutive dehydration reaction leading to DHDP is not spontaneous but catalyzed by DapB.</text>
</comment>
<dbReference type="PIRSF" id="PIRSF001365">
    <property type="entry name" value="DHDPS"/>
    <property type="match status" value="1"/>
</dbReference>
<evidence type="ECO:0000256" key="8">
    <source>
        <dbReference type="ARBA" id="ARBA00023154"/>
    </source>
</evidence>
<dbReference type="GO" id="GO:0009089">
    <property type="term" value="P:lysine biosynthetic process via diaminopimelate"/>
    <property type="evidence" value="ECO:0007669"/>
    <property type="project" value="UniProtKB-UniRule"/>
</dbReference>
<comment type="subunit">
    <text evidence="12">Homotetramer; dimer of dimers.</text>
</comment>
<comment type="catalytic activity">
    <reaction evidence="11 12">
        <text>L-aspartate 4-semialdehyde + pyruvate = (2S,4S)-4-hydroxy-2,3,4,5-tetrahydrodipicolinate + H2O + H(+)</text>
        <dbReference type="Rhea" id="RHEA:34171"/>
        <dbReference type="ChEBI" id="CHEBI:15361"/>
        <dbReference type="ChEBI" id="CHEBI:15377"/>
        <dbReference type="ChEBI" id="CHEBI:15378"/>
        <dbReference type="ChEBI" id="CHEBI:67139"/>
        <dbReference type="ChEBI" id="CHEBI:537519"/>
        <dbReference type="EC" id="4.3.3.7"/>
    </reaction>
</comment>
<dbReference type="UniPathway" id="UPA00034">
    <property type="reaction ID" value="UER00017"/>
</dbReference>
<feature type="site" description="Part of a proton relay during catalysis" evidence="12">
    <location>
        <position position="111"/>
    </location>
</feature>
<evidence type="ECO:0000256" key="4">
    <source>
        <dbReference type="ARBA" id="ARBA00012086"/>
    </source>
</evidence>
<keyword evidence="5 12" id="KW-0963">Cytoplasm</keyword>
<feature type="active site" description="Proton donor/acceptor" evidence="12 14">
    <location>
        <position position="137"/>
    </location>
</feature>
<keyword evidence="17" id="KW-1185">Reference proteome</keyword>
<evidence type="ECO:0000256" key="13">
    <source>
        <dbReference type="PIRNR" id="PIRNR001365"/>
    </source>
</evidence>
<evidence type="ECO:0000256" key="11">
    <source>
        <dbReference type="ARBA" id="ARBA00047836"/>
    </source>
</evidence>
<dbReference type="InterPro" id="IPR002220">
    <property type="entry name" value="DapA-like"/>
</dbReference>
<reference evidence="16 17" key="1">
    <citation type="submission" date="2017-03" db="EMBL/GenBank/DDBJ databases">
        <title>The genome sequence of Candidatus Rickettsiella viridis.</title>
        <authorList>
            <person name="Nikoh N."/>
            <person name="Tsuchida T."/>
            <person name="Yamaguchi K."/>
            <person name="Maeda T."/>
            <person name="Shigenobu S."/>
            <person name="Fukatsu T."/>
        </authorList>
    </citation>
    <scope>NUCLEOTIDE SEQUENCE [LARGE SCALE GENOMIC DNA]</scope>
    <source>
        <strain evidence="16 17">Ap-RA04</strain>
    </source>
</reference>
<feature type="active site" description="Schiff-base intermediate with substrate" evidence="12 14">
    <location>
        <position position="165"/>
    </location>
</feature>
<dbReference type="PANTHER" id="PTHR12128">
    <property type="entry name" value="DIHYDRODIPICOLINATE SYNTHASE"/>
    <property type="match status" value="1"/>
</dbReference>
<dbReference type="EC" id="4.3.3.7" evidence="4 12"/>
<dbReference type="AlphaFoldDB" id="A0A2Z5V6U8"/>
<keyword evidence="7 12" id="KW-0220">Diaminopimelate biosynthesis</keyword>
<dbReference type="SMART" id="SM01130">
    <property type="entry name" value="DHDPS"/>
    <property type="match status" value="1"/>
</dbReference>
<evidence type="ECO:0000256" key="6">
    <source>
        <dbReference type="ARBA" id="ARBA00022605"/>
    </source>
</evidence>
<evidence type="ECO:0000256" key="7">
    <source>
        <dbReference type="ARBA" id="ARBA00022915"/>
    </source>
</evidence>
<evidence type="ECO:0000256" key="14">
    <source>
        <dbReference type="PIRSR" id="PIRSR001365-1"/>
    </source>
</evidence>
<gene>
    <name evidence="12 16" type="primary">dapA</name>
    <name evidence="16" type="ORF">RVIR1_01270</name>
</gene>
<dbReference type="NCBIfam" id="TIGR00674">
    <property type="entry name" value="dapA"/>
    <property type="match status" value="1"/>
</dbReference>
<dbReference type="GO" id="GO:0008840">
    <property type="term" value="F:4-hydroxy-tetrahydrodipicolinate synthase activity"/>
    <property type="evidence" value="ECO:0007669"/>
    <property type="project" value="UniProtKB-UniRule"/>
</dbReference>
<comment type="subcellular location">
    <subcellularLocation>
        <location evidence="12">Cytoplasm</location>
    </subcellularLocation>
</comment>
<name>A0A2Z5V6U8_9COXI</name>